<dbReference type="Proteomes" id="UP000283762">
    <property type="component" value="Unassembled WGS sequence"/>
</dbReference>
<gene>
    <name evidence="1" type="ORF">DW668_05055</name>
</gene>
<accession>A0A414Q830</accession>
<reference evidence="1 2" key="1">
    <citation type="submission" date="2018-08" db="EMBL/GenBank/DDBJ databases">
        <title>A genome reference for cultivated species of the human gut microbiota.</title>
        <authorList>
            <person name="Zou Y."/>
            <person name="Xue W."/>
            <person name="Luo G."/>
        </authorList>
    </citation>
    <scope>NUCLEOTIDE SEQUENCE [LARGE SCALE GENOMIC DNA]</scope>
    <source>
        <strain evidence="1 2">AM25-16</strain>
    </source>
</reference>
<sequence>MKYDLSDIMKKAHNFYKTGKYTWSESLKKSWKMAKFSVRVKEEIANMVDYKSADDKAFTNRLRKENEGYKPAKRSVYDNFNAPASVYYTSNNRGRFGSCFVGD</sequence>
<dbReference type="EMBL" id="QRHJ01000009">
    <property type="protein sequence ID" value="RHF76956.1"/>
    <property type="molecule type" value="Genomic_DNA"/>
</dbReference>
<organism evidence="1 2">
    <name type="scientific">Bacteroides stercoris</name>
    <dbReference type="NCBI Taxonomy" id="46506"/>
    <lineage>
        <taxon>Bacteria</taxon>
        <taxon>Pseudomonadati</taxon>
        <taxon>Bacteroidota</taxon>
        <taxon>Bacteroidia</taxon>
        <taxon>Bacteroidales</taxon>
        <taxon>Bacteroidaceae</taxon>
        <taxon>Bacteroides</taxon>
    </lineage>
</organism>
<evidence type="ECO:0000313" key="1">
    <source>
        <dbReference type="EMBL" id="RHF76956.1"/>
    </source>
</evidence>
<protein>
    <submittedName>
        <fullName evidence="1">Uncharacterized protein</fullName>
    </submittedName>
</protein>
<proteinExistence type="predicted"/>
<dbReference type="AlphaFoldDB" id="A0A414Q830"/>
<name>A0A414Q830_BACSE</name>
<evidence type="ECO:0000313" key="2">
    <source>
        <dbReference type="Proteomes" id="UP000283762"/>
    </source>
</evidence>
<comment type="caution">
    <text evidence="1">The sequence shown here is derived from an EMBL/GenBank/DDBJ whole genome shotgun (WGS) entry which is preliminary data.</text>
</comment>
<dbReference type="RefSeq" id="WP_118206950.1">
    <property type="nucleotide sequence ID" value="NZ_QRHJ01000009.1"/>
</dbReference>